<name>A0A7M7T1D5_STRPU</name>
<dbReference type="KEGG" id="spu:115926221"/>
<evidence type="ECO:0000256" key="2">
    <source>
        <dbReference type="SAM" id="MobiDB-lite"/>
    </source>
</evidence>
<proteinExistence type="predicted"/>
<dbReference type="InterPro" id="IPR000315">
    <property type="entry name" value="Znf_B-box"/>
</dbReference>
<dbReference type="PROSITE" id="PS50119">
    <property type="entry name" value="ZF_BBOX"/>
    <property type="match status" value="1"/>
</dbReference>
<evidence type="ECO:0000259" key="3">
    <source>
        <dbReference type="PROSITE" id="PS50119"/>
    </source>
</evidence>
<dbReference type="EnsemblMetazoa" id="XM_030990890">
    <property type="protein sequence ID" value="XP_030846750"/>
    <property type="gene ID" value="LOC115926221"/>
</dbReference>
<feature type="domain" description="B box-type" evidence="3">
    <location>
        <begin position="51"/>
        <end position="100"/>
    </location>
</feature>
<evidence type="ECO:0000256" key="1">
    <source>
        <dbReference type="PROSITE-ProRule" id="PRU00024"/>
    </source>
</evidence>
<dbReference type="InterPro" id="IPR047153">
    <property type="entry name" value="TRIM45/56/19-like"/>
</dbReference>
<dbReference type="SUPFAM" id="SSF57845">
    <property type="entry name" value="B-box zinc-binding domain"/>
    <property type="match status" value="1"/>
</dbReference>
<keyword evidence="1" id="KW-0862">Zinc</keyword>
<dbReference type="OrthoDB" id="6270329at2759"/>
<protein>
    <recommendedName>
        <fullName evidence="3">B box-type domain-containing protein</fullName>
    </recommendedName>
</protein>
<evidence type="ECO:0000313" key="4">
    <source>
        <dbReference type="EnsemblMetazoa" id="XP_030846750"/>
    </source>
</evidence>
<dbReference type="SUPFAM" id="SSF75011">
    <property type="entry name" value="3-carboxy-cis,cis-mucoante lactonizing enzyme"/>
    <property type="match status" value="1"/>
</dbReference>
<dbReference type="GeneID" id="115926221"/>
<keyword evidence="1" id="KW-0479">Metal-binding</keyword>
<feature type="compositionally biased region" description="Basic and acidic residues" evidence="2">
    <location>
        <begin position="185"/>
        <end position="210"/>
    </location>
</feature>
<reference evidence="5" key="1">
    <citation type="submission" date="2015-02" db="EMBL/GenBank/DDBJ databases">
        <title>Genome sequencing for Strongylocentrotus purpuratus.</title>
        <authorList>
            <person name="Murali S."/>
            <person name="Liu Y."/>
            <person name="Vee V."/>
            <person name="English A."/>
            <person name="Wang M."/>
            <person name="Skinner E."/>
            <person name="Han Y."/>
            <person name="Muzny D.M."/>
            <person name="Worley K.C."/>
            <person name="Gibbs R.A."/>
        </authorList>
    </citation>
    <scope>NUCLEOTIDE SEQUENCE</scope>
</reference>
<dbReference type="RefSeq" id="XP_030846750.1">
    <property type="nucleotide sequence ID" value="XM_030990890.1"/>
</dbReference>
<accession>A0A7M7T1D5</accession>
<dbReference type="InParanoid" id="A0A7M7T1D5"/>
<dbReference type="Gene3D" id="2.130.10.10">
    <property type="entry name" value="YVTN repeat-like/Quinoprotein amine dehydrogenase"/>
    <property type="match status" value="1"/>
</dbReference>
<reference evidence="4" key="2">
    <citation type="submission" date="2021-01" db="UniProtKB">
        <authorList>
            <consortium name="EnsemblMetazoa"/>
        </authorList>
    </citation>
    <scope>IDENTIFICATION</scope>
</reference>
<evidence type="ECO:0000313" key="5">
    <source>
        <dbReference type="Proteomes" id="UP000007110"/>
    </source>
</evidence>
<dbReference type="Proteomes" id="UP000007110">
    <property type="component" value="Unassembled WGS sequence"/>
</dbReference>
<dbReference type="InterPro" id="IPR015943">
    <property type="entry name" value="WD40/YVTN_repeat-like_dom_sf"/>
</dbReference>
<keyword evidence="5" id="KW-1185">Reference proteome</keyword>
<sequence>MASELSSVEGVCEGDDCEANADLTFYVKEKKKLCHDCASKKECLGIARKGMPYLYCEKHDKHIDMYCKTHCVGLCVSCAVIDHHEKPCVRQDLEDAIMEIKAKLNILKKKAMEKLELCRVHGKHIRECRQSADEHLQSIKEKVDSVIEKAIASDKVREQEDTAKIDQEIDGKNQKLQEEIQKMQDKIRENDEERKKRHDENNTNADKRQEPIQNKQCELHADIQNIAQEIERKVGELEKSWQDDTKSTKTANQTLDNILEDDQNIVKDGHRVNTSVSDTLKKPLNEGEVKEINHIVSGVRFVKDAGREMMYDGRIDGFGGEWKLIDTINVTNDITYPIIVGCMDECNIIITDRLEGSLHTYMLNLNTKHTQRVVKFSNTSWVVSCAVLNDDKVVCGKAYRGSTGDSLNGRISVYDRRWKLINDVTIPRNTTNDFTRVDVTADQDGMIITAEEGQSKIYVINPADGKIMDTITCKKKICICDMLSSGHIIARPWPEDRRVLIIDREGAQREIPHSNVIRNVCIDPKTDDLYVVTSDEDIKTCVIDQVMSEGEMKKRRVAPFPLSTGMVEGPERRAHLLSSRVIMTSSGKMIACDGDNILVFKKLFSL</sequence>
<dbReference type="GO" id="GO:0008270">
    <property type="term" value="F:zinc ion binding"/>
    <property type="evidence" value="ECO:0007669"/>
    <property type="project" value="UniProtKB-KW"/>
</dbReference>
<dbReference type="OMA" id="AGREMMY"/>
<dbReference type="AlphaFoldDB" id="A0A7M7T1D5"/>
<keyword evidence="1" id="KW-0863">Zinc-finger</keyword>
<dbReference type="PANTHER" id="PTHR25462:SF296">
    <property type="entry name" value="MEIOTIC P26, ISOFORM F"/>
    <property type="match status" value="1"/>
</dbReference>
<feature type="region of interest" description="Disordered" evidence="2">
    <location>
        <begin position="185"/>
        <end position="215"/>
    </location>
</feature>
<organism evidence="4 5">
    <name type="scientific">Strongylocentrotus purpuratus</name>
    <name type="common">Purple sea urchin</name>
    <dbReference type="NCBI Taxonomy" id="7668"/>
    <lineage>
        <taxon>Eukaryota</taxon>
        <taxon>Metazoa</taxon>
        <taxon>Echinodermata</taxon>
        <taxon>Eleutherozoa</taxon>
        <taxon>Echinozoa</taxon>
        <taxon>Echinoidea</taxon>
        <taxon>Euechinoidea</taxon>
        <taxon>Echinacea</taxon>
        <taxon>Camarodonta</taxon>
        <taxon>Echinidea</taxon>
        <taxon>Strongylocentrotidae</taxon>
        <taxon>Strongylocentrotus</taxon>
    </lineage>
</organism>
<dbReference type="PANTHER" id="PTHR25462">
    <property type="entry name" value="BONUS, ISOFORM C-RELATED"/>
    <property type="match status" value="1"/>
</dbReference>